<dbReference type="AlphaFoldDB" id="A0A2K1J3F2"/>
<dbReference type="InterPro" id="IPR012334">
    <property type="entry name" value="Pectin_lyas_fold"/>
</dbReference>
<dbReference type="EMBL" id="ABEU02000017">
    <property type="protein sequence ID" value="PNR36048.1"/>
    <property type="molecule type" value="Genomic_DNA"/>
</dbReference>
<dbReference type="EnsemblPlants" id="Pp3c17_10510V3.1">
    <property type="protein sequence ID" value="Pp3c17_10510V3.1"/>
    <property type="gene ID" value="Pp3c17_10510"/>
</dbReference>
<proteinExistence type="predicted"/>
<dbReference type="PRINTS" id="PR00807">
    <property type="entry name" value="AMBALLERGEN"/>
</dbReference>
<evidence type="ECO:0000256" key="1">
    <source>
        <dbReference type="ARBA" id="ARBA00022729"/>
    </source>
</evidence>
<keyword evidence="1" id="KW-0732">Signal</keyword>
<gene>
    <name evidence="2" type="ORF">PHYPA_021898</name>
</gene>
<dbReference type="Gramene" id="Pp3c17_10510V3.1">
    <property type="protein sequence ID" value="Pp3c17_10510V3.1"/>
    <property type="gene ID" value="Pp3c17_10510"/>
</dbReference>
<dbReference type="InParanoid" id="A0A2K1J3F2"/>
<sequence length="71" mass="8167">MNQLAQPYPHSKQSQDWCNCCQKLASCMVGFGQDAIRKRNGYIYEVSDNDDDLENSKFKTLYYGAPKNEPL</sequence>
<dbReference type="Gene3D" id="2.160.20.10">
    <property type="entry name" value="Single-stranded right-handed beta-helix, Pectin lyase-like"/>
    <property type="match status" value="1"/>
</dbReference>
<organism evidence="2">
    <name type="scientific">Physcomitrium patens</name>
    <name type="common">Spreading-leaved earth moss</name>
    <name type="synonym">Physcomitrella patens</name>
    <dbReference type="NCBI Taxonomy" id="3218"/>
    <lineage>
        <taxon>Eukaryota</taxon>
        <taxon>Viridiplantae</taxon>
        <taxon>Streptophyta</taxon>
        <taxon>Embryophyta</taxon>
        <taxon>Bryophyta</taxon>
        <taxon>Bryophytina</taxon>
        <taxon>Bryopsida</taxon>
        <taxon>Funariidae</taxon>
        <taxon>Funariales</taxon>
        <taxon>Funariaceae</taxon>
        <taxon>Physcomitrium</taxon>
    </lineage>
</organism>
<reference evidence="3" key="3">
    <citation type="submission" date="2020-12" db="UniProtKB">
        <authorList>
            <consortium name="EnsemblPlants"/>
        </authorList>
    </citation>
    <scope>IDENTIFICATION</scope>
</reference>
<protein>
    <submittedName>
        <fullName evidence="2 3">Uncharacterized protein</fullName>
    </submittedName>
</protein>
<dbReference type="PaxDb" id="3218-PP1S105_157V6.1"/>
<accession>A0A2K1J3F2</accession>
<reference evidence="2 4" key="2">
    <citation type="journal article" date="2018" name="Plant J.">
        <title>The Physcomitrella patens chromosome-scale assembly reveals moss genome structure and evolution.</title>
        <authorList>
            <person name="Lang D."/>
            <person name="Ullrich K.K."/>
            <person name="Murat F."/>
            <person name="Fuchs J."/>
            <person name="Jenkins J."/>
            <person name="Haas F.B."/>
            <person name="Piednoel M."/>
            <person name="Gundlach H."/>
            <person name="Van Bel M."/>
            <person name="Meyberg R."/>
            <person name="Vives C."/>
            <person name="Morata J."/>
            <person name="Symeonidi A."/>
            <person name="Hiss M."/>
            <person name="Muchero W."/>
            <person name="Kamisugi Y."/>
            <person name="Saleh O."/>
            <person name="Blanc G."/>
            <person name="Decker E.L."/>
            <person name="van Gessel N."/>
            <person name="Grimwood J."/>
            <person name="Hayes R.D."/>
            <person name="Graham S.W."/>
            <person name="Gunter L.E."/>
            <person name="McDaniel S.F."/>
            <person name="Hoernstein S.N.W."/>
            <person name="Larsson A."/>
            <person name="Li F.W."/>
            <person name="Perroud P.F."/>
            <person name="Phillips J."/>
            <person name="Ranjan P."/>
            <person name="Rokshar D.S."/>
            <person name="Rothfels C.J."/>
            <person name="Schneider L."/>
            <person name="Shu S."/>
            <person name="Stevenson D.W."/>
            <person name="Thummler F."/>
            <person name="Tillich M."/>
            <person name="Villarreal Aguilar J.C."/>
            <person name="Widiez T."/>
            <person name="Wong G.K."/>
            <person name="Wymore A."/>
            <person name="Zhang Y."/>
            <person name="Zimmer A.D."/>
            <person name="Quatrano R.S."/>
            <person name="Mayer K.F.X."/>
            <person name="Goodstein D."/>
            <person name="Casacuberta J.M."/>
            <person name="Vandepoele K."/>
            <person name="Reski R."/>
            <person name="Cuming A.C."/>
            <person name="Tuskan G.A."/>
            <person name="Maumus F."/>
            <person name="Salse J."/>
            <person name="Schmutz J."/>
            <person name="Rensing S.A."/>
        </authorList>
    </citation>
    <scope>NUCLEOTIDE SEQUENCE [LARGE SCALE GENOMIC DNA]</scope>
    <source>
        <strain evidence="3 4">cv. Gransden 2004</strain>
    </source>
</reference>
<reference evidence="2 4" key="1">
    <citation type="journal article" date="2008" name="Science">
        <title>The Physcomitrella genome reveals evolutionary insights into the conquest of land by plants.</title>
        <authorList>
            <person name="Rensing S."/>
            <person name="Lang D."/>
            <person name="Zimmer A."/>
            <person name="Terry A."/>
            <person name="Salamov A."/>
            <person name="Shapiro H."/>
            <person name="Nishiyama T."/>
            <person name="Perroud P.-F."/>
            <person name="Lindquist E."/>
            <person name="Kamisugi Y."/>
            <person name="Tanahashi T."/>
            <person name="Sakakibara K."/>
            <person name="Fujita T."/>
            <person name="Oishi K."/>
            <person name="Shin-I T."/>
            <person name="Kuroki Y."/>
            <person name="Toyoda A."/>
            <person name="Suzuki Y."/>
            <person name="Hashimoto A."/>
            <person name="Yamaguchi K."/>
            <person name="Sugano A."/>
            <person name="Kohara Y."/>
            <person name="Fujiyama A."/>
            <person name="Anterola A."/>
            <person name="Aoki S."/>
            <person name="Ashton N."/>
            <person name="Barbazuk W.B."/>
            <person name="Barker E."/>
            <person name="Bennetzen J."/>
            <person name="Bezanilla M."/>
            <person name="Blankenship R."/>
            <person name="Cho S.H."/>
            <person name="Dutcher S."/>
            <person name="Estelle M."/>
            <person name="Fawcett J.A."/>
            <person name="Gundlach H."/>
            <person name="Hanada K."/>
            <person name="Heyl A."/>
            <person name="Hicks K.A."/>
            <person name="Hugh J."/>
            <person name="Lohr M."/>
            <person name="Mayer K."/>
            <person name="Melkozernov A."/>
            <person name="Murata T."/>
            <person name="Nelson D."/>
            <person name="Pils B."/>
            <person name="Prigge M."/>
            <person name="Reiss B."/>
            <person name="Renner T."/>
            <person name="Rombauts S."/>
            <person name="Rushton P."/>
            <person name="Sanderfoot A."/>
            <person name="Schween G."/>
            <person name="Shiu S.-H."/>
            <person name="Stueber K."/>
            <person name="Theodoulou F.L."/>
            <person name="Tu H."/>
            <person name="Van de Peer Y."/>
            <person name="Verrier P.J."/>
            <person name="Waters E."/>
            <person name="Wood A."/>
            <person name="Yang L."/>
            <person name="Cove D."/>
            <person name="Cuming A."/>
            <person name="Hasebe M."/>
            <person name="Lucas S."/>
            <person name="Mishler D.B."/>
            <person name="Reski R."/>
            <person name="Grigoriev I."/>
            <person name="Quatrano R.S."/>
            <person name="Boore J.L."/>
        </authorList>
    </citation>
    <scope>NUCLEOTIDE SEQUENCE [LARGE SCALE GENOMIC DNA]</scope>
    <source>
        <strain evidence="3 4">cv. Gransden 2004</strain>
    </source>
</reference>
<name>A0A2K1J3F2_PHYPA</name>
<keyword evidence="4" id="KW-1185">Reference proteome</keyword>
<dbReference type="Proteomes" id="UP000006727">
    <property type="component" value="Chromosome 17"/>
</dbReference>
<evidence type="ECO:0000313" key="2">
    <source>
        <dbReference type="EMBL" id="PNR36048.1"/>
    </source>
</evidence>
<dbReference type="InterPro" id="IPR018082">
    <property type="entry name" value="AmbAllergen"/>
</dbReference>
<evidence type="ECO:0000313" key="4">
    <source>
        <dbReference type="Proteomes" id="UP000006727"/>
    </source>
</evidence>
<evidence type="ECO:0000313" key="3">
    <source>
        <dbReference type="EnsemblPlants" id="Pp3c17_10510V3.1"/>
    </source>
</evidence>